<dbReference type="InterPro" id="IPR050329">
    <property type="entry name" value="GLI_C2H2-zinc-finger"/>
</dbReference>
<organism evidence="7 8">
    <name type="scientific">Blepharisma stoltei</name>
    <dbReference type="NCBI Taxonomy" id="1481888"/>
    <lineage>
        <taxon>Eukaryota</taxon>
        <taxon>Sar</taxon>
        <taxon>Alveolata</taxon>
        <taxon>Ciliophora</taxon>
        <taxon>Postciliodesmatophora</taxon>
        <taxon>Heterotrichea</taxon>
        <taxon>Heterotrichida</taxon>
        <taxon>Blepharismidae</taxon>
        <taxon>Blepharisma</taxon>
    </lineage>
</organism>
<keyword evidence="4" id="KW-0862">Zinc</keyword>
<dbReference type="PANTHER" id="PTHR19818:SF139">
    <property type="entry name" value="PAIR-RULE PROTEIN ODD-PAIRED"/>
    <property type="match status" value="1"/>
</dbReference>
<gene>
    <name evidence="7" type="ORF">BSTOLATCC_MIC11790</name>
</gene>
<dbReference type="AlphaFoldDB" id="A0AAU9IIX4"/>
<dbReference type="EMBL" id="CAJZBQ010000012">
    <property type="protein sequence ID" value="CAG9314795.1"/>
    <property type="molecule type" value="Genomic_DNA"/>
</dbReference>
<feature type="domain" description="C2H2-type" evidence="6">
    <location>
        <begin position="62"/>
        <end position="86"/>
    </location>
</feature>
<dbReference type="Pfam" id="PF00096">
    <property type="entry name" value="zf-C2H2"/>
    <property type="match status" value="3"/>
</dbReference>
<evidence type="ECO:0000256" key="1">
    <source>
        <dbReference type="ARBA" id="ARBA00022723"/>
    </source>
</evidence>
<dbReference type="PROSITE" id="PS00028">
    <property type="entry name" value="ZINC_FINGER_C2H2_1"/>
    <property type="match status" value="3"/>
</dbReference>
<keyword evidence="3 5" id="KW-0863">Zinc-finger</keyword>
<feature type="domain" description="C2H2-type" evidence="6">
    <location>
        <begin position="34"/>
        <end position="61"/>
    </location>
</feature>
<accession>A0AAU9IIX4</accession>
<comment type="caution">
    <text evidence="7">The sequence shown here is derived from an EMBL/GenBank/DDBJ whole genome shotgun (WGS) entry which is preliminary data.</text>
</comment>
<evidence type="ECO:0000256" key="4">
    <source>
        <dbReference type="ARBA" id="ARBA00022833"/>
    </source>
</evidence>
<name>A0AAU9IIX4_9CILI</name>
<dbReference type="SUPFAM" id="SSF57667">
    <property type="entry name" value="beta-beta-alpha zinc fingers"/>
    <property type="match status" value="2"/>
</dbReference>
<dbReference type="PROSITE" id="PS50157">
    <property type="entry name" value="ZINC_FINGER_C2H2_2"/>
    <property type="match status" value="3"/>
</dbReference>
<proteinExistence type="predicted"/>
<evidence type="ECO:0000259" key="6">
    <source>
        <dbReference type="PROSITE" id="PS50157"/>
    </source>
</evidence>
<sequence>MKQFKCNLPGCDLEYSTKYNLNRHIRVFHVGVRYRCDECGQLLSSAQNLQDHMYVHTGEKPYICKAKGCGKRYRQVSQLSVHKRKHMKACVPRKNFIIDWKIKLFIDEKPMIFEIPSGPYKLEDIKLSPIFC</sequence>
<evidence type="ECO:0000256" key="5">
    <source>
        <dbReference type="PROSITE-ProRule" id="PRU00042"/>
    </source>
</evidence>
<dbReference type="PANTHER" id="PTHR19818">
    <property type="entry name" value="ZINC FINGER PROTEIN ZIC AND GLI"/>
    <property type="match status" value="1"/>
</dbReference>
<evidence type="ECO:0000313" key="7">
    <source>
        <dbReference type="EMBL" id="CAG9314795.1"/>
    </source>
</evidence>
<dbReference type="Gene3D" id="3.30.160.60">
    <property type="entry name" value="Classic Zinc Finger"/>
    <property type="match status" value="3"/>
</dbReference>
<dbReference type="InterPro" id="IPR036236">
    <property type="entry name" value="Znf_C2H2_sf"/>
</dbReference>
<dbReference type="SMART" id="SM00355">
    <property type="entry name" value="ZnF_C2H2"/>
    <property type="match status" value="3"/>
</dbReference>
<evidence type="ECO:0000313" key="8">
    <source>
        <dbReference type="Proteomes" id="UP001162131"/>
    </source>
</evidence>
<keyword evidence="2" id="KW-0677">Repeat</keyword>
<evidence type="ECO:0000256" key="2">
    <source>
        <dbReference type="ARBA" id="ARBA00022737"/>
    </source>
</evidence>
<dbReference type="GO" id="GO:0000981">
    <property type="term" value="F:DNA-binding transcription factor activity, RNA polymerase II-specific"/>
    <property type="evidence" value="ECO:0007669"/>
    <property type="project" value="TreeGrafter"/>
</dbReference>
<dbReference type="InterPro" id="IPR013087">
    <property type="entry name" value="Znf_C2H2_type"/>
</dbReference>
<protein>
    <recommendedName>
        <fullName evidence="6">C2H2-type domain-containing protein</fullName>
    </recommendedName>
</protein>
<dbReference type="FunFam" id="3.30.160.60:FF:000446">
    <property type="entry name" value="Zinc finger protein"/>
    <property type="match status" value="2"/>
</dbReference>
<dbReference type="GO" id="GO:0008270">
    <property type="term" value="F:zinc ion binding"/>
    <property type="evidence" value="ECO:0007669"/>
    <property type="project" value="UniProtKB-KW"/>
</dbReference>
<reference evidence="7" key="1">
    <citation type="submission" date="2021-09" db="EMBL/GenBank/DDBJ databases">
        <authorList>
            <consortium name="AG Swart"/>
            <person name="Singh M."/>
            <person name="Singh A."/>
            <person name="Seah K."/>
            <person name="Emmerich C."/>
        </authorList>
    </citation>
    <scope>NUCLEOTIDE SEQUENCE</scope>
    <source>
        <strain evidence="7">ATCC30299</strain>
    </source>
</reference>
<feature type="domain" description="C2H2-type" evidence="6">
    <location>
        <begin position="4"/>
        <end position="34"/>
    </location>
</feature>
<keyword evidence="8" id="KW-1185">Reference proteome</keyword>
<keyword evidence="1" id="KW-0479">Metal-binding</keyword>
<evidence type="ECO:0000256" key="3">
    <source>
        <dbReference type="ARBA" id="ARBA00022771"/>
    </source>
</evidence>
<dbReference type="GO" id="GO:0005634">
    <property type="term" value="C:nucleus"/>
    <property type="evidence" value="ECO:0007669"/>
    <property type="project" value="UniProtKB-ARBA"/>
</dbReference>
<dbReference type="GO" id="GO:0045944">
    <property type="term" value="P:positive regulation of transcription by RNA polymerase II"/>
    <property type="evidence" value="ECO:0007669"/>
    <property type="project" value="UniProtKB-ARBA"/>
</dbReference>
<dbReference type="Proteomes" id="UP001162131">
    <property type="component" value="Unassembled WGS sequence"/>
</dbReference>
<dbReference type="GO" id="GO:0000978">
    <property type="term" value="F:RNA polymerase II cis-regulatory region sequence-specific DNA binding"/>
    <property type="evidence" value="ECO:0007669"/>
    <property type="project" value="TreeGrafter"/>
</dbReference>